<dbReference type="AlphaFoldDB" id="S7XIQ0"/>
<dbReference type="EMBL" id="ATCN01000485">
    <property type="protein sequence ID" value="EPR78914.1"/>
    <property type="molecule type" value="Genomic_DNA"/>
</dbReference>
<dbReference type="Proteomes" id="UP000014978">
    <property type="component" value="Unassembled WGS sequence"/>
</dbReference>
<protein>
    <submittedName>
        <fullName evidence="1">Uncharacterized protein</fullName>
    </submittedName>
</protein>
<feature type="non-terminal residue" evidence="1">
    <location>
        <position position="1"/>
    </location>
</feature>
<gene>
    <name evidence="1" type="ORF">SLOPH_975</name>
</gene>
<organism evidence="1 2">
    <name type="scientific">Spraguea lophii (strain 42_110)</name>
    <name type="common">Microsporidian parasite</name>
    <dbReference type="NCBI Taxonomy" id="1358809"/>
    <lineage>
        <taxon>Eukaryota</taxon>
        <taxon>Fungi</taxon>
        <taxon>Fungi incertae sedis</taxon>
        <taxon>Microsporidia</taxon>
        <taxon>Spragueidae</taxon>
        <taxon>Spraguea</taxon>
    </lineage>
</organism>
<comment type="caution">
    <text evidence="1">The sequence shown here is derived from an EMBL/GenBank/DDBJ whole genome shotgun (WGS) entry which is preliminary data.</text>
</comment>
<sequence>KNKLLRFLRQMKAEWLITLLIIKIFLKFNNDDEKIIDKLINEIKQNGFEEIYLFKIKIPQDKIERLNIHKKFIKIFIEEGSIFKILNKNKTDEEVFEYLLNKRDKFISE</sequence>
<proteinExistence type="predicted"/>
<evidence type="ECO:0000313" key="2">
    <source>
        <dbReference type="Proteomes" id="UP000014978"/>
    </source>
</evidence>
<evidence type="ECO:0000313" key="1">
    <source>
        <dbReference type="EMBL" id="EPR78914.1"/>
    </source>
</evidence>
<reference evidence="2" key="1">
    <citation type="journal article" date="2013" name="PLoS Genet.">
        <title>The genome of Spraguea lophii and the basis of host-microsporidian interactions.</title>
        <authorList>
            <person name="Campbell S.E."/>
            <person name="Williams T.A."/>
            <person name="Yousuf A."/>
            <person name="Soanes D.M."/>
            <person name="Paszkiewicz K.H."/>
            <person name="Williams B.A.P."/>
        </authorList>
    </citation>
    <scope>NUCLEOTIDE SEQUENCE [LARGE SCALE GENOMIC DNA]</scope>
    <source>
        <strain evidence="2">42_110</strain>
    </source>
</reference>
<accession>S7XIQ0</accession>
<dbReference type="VEuPathDB" id="MicrosporidiaDB:SLOPH_975"/>
<keyword evidence="2" id="KW-1185">Reference proteome</keyword>
<dbReference type="InParanoid" id="S7XIQ0"/>
<dbReference type="HOGENOM" id="CLU_2190364_0_0_1"/>
<name>S7XIQ0_SPRLO</name>